<comment type="caution">
    <text evidence="1">The sequence shown here is derived from an EMBL/GenBank/DDBJ whole genome shotgun (WGS) entry which is preliminary data.</text>
</comment>
<dbReference type="EMBL" id="JAPESX010003045">
    <property type="protein sequence ID" value="KAJ8105867.1"/>
    <property type="molecule type" value="Genomic_DNA"/>
</dbReference>
<reference evidence="1" key="1">
    <citation type="submission" date="2022-11" db="EMBL/GenBank/DDBJ databases">
        <title>Genome Sequence of Nemania bipapillata.</title>
        <authorList>
            <person name="Buettner E."/>
        </authorList>
    </citation>
    <scope>NUCLEOTIDE SEQUENCE</scope>
    <source>
        <strain evidence="1">CP14</strain>
    </source>
</reference>
<name>A0ACC2HS18_9PEZI</name>
<gene>
    <name evidence="1" type="ORF">ONZ43_g7254</name>
</gene>
<evidence type="ECO:0000313" key="2">
    <source>
        <dbReference type="Proteomes" id="UP001153334"/>
    </source>
</evidence>
<protein>
    <submittedName>
        <fullName evidence="1">Uncharacterized protein</fullName>
    </submittedName>
</protein>
<proteinExistence type="predicted"/>
<accession>A0ACC2HS18</accession>
<organism evidence="1 2">
    <name type="scientific">Nemania bipapillata</name>
    <dbReference type="NCBI Taxonomy" id="110536"/>
    <lineage>
        <taxon>Eukaryota</taxon>
        <taxon>Fungi</taxon>
        <taxon>Dikarya</taxon>
        <taxon>Ascomycota</taxon>
        <taxon>Pezizomycotina</taxon>
        <taxon>Sordariomycetes</taxon>
        <taxon>Xylariomycetidae</taxon>
        <taxon>Xylariales</taxon>
        <taxon>Xylariaceae</taxon>
        <taxon>Nemania</taxon>
    </lineage>
</organism>
<dbReference type="Proteomes" id="UP001153334">
    <property type="component" value="Unassembled WGS sequence"/>
</dbReference>
<keyword evidence="2" id="KW-1185">Reference proteome</keyword>
<evidence type="ECO:0000313" key="1">
    <source>
        <dbReference type="EMBL" id="KAJ8105867.1"/>
    </source>
</evidence>
<sequence>MAFHTPNCKLVSKSYGRLAYNDFLRSKTNPAWDGIVPAGLRELNYEDSLTNKELEKTFIGITKKRFAARVQPCIEAPSICGNMYTASTYCSLISLLSNIDLSSAVGKRIGLFSYGSGIASTLFTIRVVGDVQPIVKAIDLMARLEKRRVTGPEEYEAACALREKAYGASDYTPKGDVDSLFPGTYYLEKIDEMYRRSYSIRQ</sequence>